<sequence length="234" mass="26509">MAKEVPLRRPLLRRHIALLPMVVSLMLCLARWMWTPGSSDPLLTTPPTLRLNSQARHSISRPIPPSSSSAPLSWSPRLRRPTNFEDGSWTVDDHEAGQRFIVKGKDARGWAARMVSQAHGNINMDYGTFRCFTAFSALRRNADIYVSTDRHLAQIRRELEFDKTKNVPNDKYNGATFFADRTTGKISPQWRVFLKVTPCQKVGPFIEYDQKALDALDPSRANIAKGIEQLFATS</sequence>
<dbReference type="EMBL" id="CAUYUJ010000081">
    <property type="protein sequence ID" value="CAK0788552.1"/>
    <property type="molecule type" value="Genomic_DNA"/>
</dbReference>
<keyword evidence="4" id="KW-1185">Reference proteome</keyword>
<gene>
    <name evidence="3" type="ORF">PCOR1329_LOCUS414</name>
</gene>
<evidence type="ECO:0000256" key="2">
    <source>
        <dbReference type="SAM" id="Phobius"/>
    </source>
</evidence>
<evidence type="ECO:0000313" key="3">
    <source>
        <dbReference type="EMBL" id="CAK0788552.1"/>
    </source>
</evidence>
<evidence type="ECO:0000313" key="4">
    <source>
        <dbReference type="Proteomes" id="UP001189429"/>
    </source>
</evidence>
<organism evidence="3 4">
    <name type="scientific">Prorocentrum cordatum</name>
    <dbReference type="NCBI Taxonomy" id="2364126"/>
    <lineage>
        <taxon>Eukaryota</taxon>
        <taxon>Sar</taxon>
        <taxon>Alveolata</taxon>
        <taxon>Dinophyceae</taxon>
        <taxon>Prorocentrales</taxon>
        <taxon>Prorocentraceae</taxon>
        <taxon>Prorocentrum</taxon>
    </lineage>
</organism>
<dbReference type="Proteomes" id="UP001189429">
    <property type="component" value="Unassembled WGS sequence"/>
</dbReference>
<keyword evidence="2" id="KW-0812">Transmembrane</keyword>
<protein>
    <submittedName>
        <fullName evidence="3">Uncharacterized protein</fullName>
    </submittedName>
</protein>
<reference evidence="3" key="1">
    <citation type="submission" date="2023-10" db="EMBL/GenBank/DDBJ databases">
        <authorList>
            <person name="Chen Y."/>
            <person name="Shah S."/>
            <person name="Dougan E. K."/>
            <person name="Thang M."/>
            <person name="Chan C."/>
        </authorList>
    </citation>
    <scope>NUCLEOTIDE SEQUENCE [LARGE SCALE GENOMIC DNA]</scope>
</reference>
<evidence type="ECO:0000256" key="1">
    <source>
        <dbReference type="SAM" id="MobiDB-lite"/>
    </source>
</evidence>
<keyword evidence="2" id="KW-0472">Membrane</keyword>
<proteinExistence type="predicted"/>
<feature type="transmembrane region" description="Helical" evidence="2">
    <location>
        <begin position="16"/>
        <end position="34"/>
    </location>
</feature>
<comment type="caution">
    <text evidence="3">The sequence shown here is derived from an EMBL/GenBank/DDBJ whole genome shotgun (WGS) entry which is preliminary data.</text>
</comment>
<feature type="compositionally biased region" description="Low complexity" evidence="1">
    <location>
        <begin position="54"/>
        <end position="76"/>
    </location>
</feature>
<accession>A0ABN9PB16</accession>
<name>A0ABN9PB16_9DINO</name>
<keyword evidence="2" id="KW-1133">Transmembrane helix</keyword>
<feature type="region of interest" description="Disordered" evidence="1">
    <location>
        <begin position="54"/>
        <end position="77"/>
    </location>
</feature>